<comment type="function">
    <text evidence="5">Produces N-formyl-kynurenine through the oxidation of tryptophan.</text>
</comment>
<name>A0A1E4U390_PACTA</name>
<feature type="compositionally biased region" description="Acidic residues" evidence="6">
    <location>
        <begin position="450"/>
        <end position="463"/>
    </location>
</feature>
<dbReference type="InterPro" id="IPR037217">
    <property type="entry name" value="Trp/Indoleamine_2_3_dOase-like"/>
</dbReference>
<dbReference type="Pfam" id="PF01231">
    <property type="entry name" value="IDO"/>
    <property type="match status" value="1"/>
</dbReference>
<evidence type="ECO:0000256" key="2">
    <source>
        <dbReference type="ARBA" id="ARBA00022723"/>
    </source>
</evidence>
<dbReference type="EC" id="1.13.11.52" evidence="5"/>
<dbReference type="GO" id="GO:0046872">
    <property type="term" value="F:metal ion binding"/>
    <property type="evidence" value="ECO:0007669"/>
    <property type="project" value="UniProtKB-UniRule"/>
</dbReference>
<protein>
    <recommendedName>
        <fullName evidence="5">Indoleamine 2,3-dioxygenase</fullName>
        <ecNumber evidence="5">1.13.11.52</ecNumber>
    </recommendedName>
</protein>
<keyword evidence="2 4" id="KW-0479">Metal-binding</keyword>
<dbReference type="Gene3D" id="1.20.58.480">
    <property type="match status" value="1"/>
</dbReference>
<evidence type="ECO:0000313" key="8">
    <source>
        <dbReference type="Proteomes" id="UP000094236"/>
    </source>
</evidence>
<feature type="binding site" description="proximal binding residue" evidence="4">
    <location>
        <position position="360"/>
    </location>
    <ligand>
        <name>heme b</name>
        <dbReference type="ChEBI" id="CHEBI:60344"/>
    </ligand>
    <ligandPart>
        <name>Fe</name>
        <dbReference type="ChEBI" id="CHEBI:18248"/>
    </ligandPart>
</feature>
<dbReference type="GO" id="GO:0019441">
    <property type="term" value="P:L-tryptophan catabolic process to kynurenine"/>
    <property type="evidence" value="ECO:0007669"/>
    <property type="project" value="UniProtKB-UniRule"/>
</dbReference>
<dbReference type="GO" id="GO:0033754">
    <property type="term" value="F:indoleamine 2,3-dioxygenase activity"/>
    <property type="evidence" value="ECO:0007669"/>
    <property type="project" value="UniProtKB-EC"/>
</dbReference>
<dbReference type="EMBL" id="KV454011">
    <property type="protein sequence ID" value="ODV98461.1"/>
    <property type="molecule type" value="Genomic_DNA"/>
</dbReference>
<dbReference type="PANTHER" id="PTHR28657">
    <property type="entry name" value="INDOLEAMINE 2,3-DIOXYGENASE"/>
    <property type="match status" value="1"/>
</dbReference>
<dbReference type="STRING" id="669874.A0A1E4U390"/>
<evidence type="ECO:0000256" key="6">
    <source>
        <dbReference type="SAM" id="MobiDB-lite"/>
    </source>
</evidence>
<dbReference type="OrthoDB" id="540174at2759"/>
<dbReference type="AlphaFoldDB" id="A0A1E4U390"/>
<accession>A0A1E4U390</accession>
<keyword evidence="5" id="KW-0223">Dioxygenase</keyword>
<feature type="region of interest" description="Disordered" evidence="6">
    <location>
        <begin position="445"/>
        <end position="486"/>
    </location>
</feature>
<keyword evidence="8" id="KW-1185">Reference proteome</keyword>
<evidence type="ECO:0000256" key="4">
    <source>
        <dbReference type="PIRSR" id="PIRSR600898-1"/>
    </source>
</evidence>
<dbReference type="GO" id="GO:0005737">
    <property type="term" value="C:cytoplasm"/>
    <property type="evidence" value="ECO:0007669"/>
    <property type="project" value="TreeGrafter"/>
</dbReference>
<sequence>MIELPDLKAYDVSYSHGFLPEELPLVKLPQERYKIWEDIVSNLPSLILTKKIRSVIDKKLEVLSTSELSNVQEYRRAYSILGFLTHAYIWGVDEPLNKLPVQLSKPFTEVCEYLGLPAIATYSGLCLWNYKLILPEDGNEDDELLNLENLTTINTFTGSIDESWFYLVSVYFEYKGAKCLQYGLDAIKAARENIPSEVVKNFQKMAESIDKLGSVMMKMEEMCDPHIFYFRIRPYLAGWKNMGDVGLENGVFYGDEKTPRIYSGGSNAQSSLIQALDILLNVDHYSTGERDNDKKKNDKSNPFLNEMRLYMPGKHRNFLEHLSKVNCLRDYVLANGDKNPELTLSYDACLAMLKSFRDKHIQIVTRYVIIQAQKSKDAGSSLTKTLRSGLAKSTTKGKNEQKGTGGTALLPFLKQCRDETGDPAAGSWGKRILTDGILPINKKKKLNSENDADDDDDYDDDDGNNQVIGLAGSWQDDMSNKKSGHW</sequence>
<evidence type="ECO:0000256" key="5">
    <source>
        <dbReference type="RuleBase" id="RU369119"/>
    </source>
</evidence>
<keyword evidence="4 5" id="KW-0349">Heme</keyword>
<evidence type="ECO:0000256" key="1">
    <source>
        <dbReference type="ARBA" id="ARBA00007119"/>
    </source>
</evidence>
<keyword evidence="5" id="KW-0560">Oxidoreductase</keyword>
<comment type="similarity">
    <text evidence="1 5">Belongs to the indoleamine 2,3-dioxygenase family.</text>
</comment>
<evidence type="ECO:0000256" key="3">
    <source>
        <dbReference type="ARBA" id="ARBA00023004"/>
    </source>
</evidence>
<evidence type="ECO:0000313" key="7">
    <source>
        <dbReference type="EMBL" id="ODV98461.1"/>
    </source>
</evidence>
<comment type="catalytic activity">
    <reaction evidence="5">
        <text>L-tryptophan + O2 = N-formyl-L-kynurenine</text>
        <dbReference type="Rhea" id="RHEA:24536"/>
        <dbReference type="ChEBI" id="CHEBI:15379"/>
        <dbReference type="ChEBI" id="CHEBI:57912"/>
        <dbReference type="ChEBI" id="CHEBI:58629"/>
    </reaction>
</comment>
<keyword evidence="3 4" id="KW-0408">Iron</keyword>
<dbReference type="GO" id="GO:0020037">
    <property type="term" value="F:heme binding"/>
    <property type="evidence" value="ECO:0007669"/>
    <property type="project" value="UniProtKB-UniRule"/>
</dbReference>
<dbReference type="Proteomes" id="UP000094236">
    <property type="component" value="Unassembled WGS sequence"/>
</dbReference>
<dbReference type="PROSITE" id="PS00876">
    <property type="entry name" value="IDO_1"/>
    <property type="match status" value="1"/>
</dbReference>
<reference evidence="8" key="1">
    <citation type="submission" date="2016-05" db="EMBL/GenBank/DDBJ databases">
        <title>Comparative genomics of biotechnologically important yeasts.</title>
        <authorList>
            <consortium name="DOE Joint Genome Institute"/>
            <person name="Riley R."/>
            <person name="Haridas S."/>
            <person name="Wolfe K.H."/>
            <person name="Lopes M.R."/>
            <person name="Hittinger C.T."/>
            <person name="Goker M."/>
            <person name="Salamov A."/>
            <person name="Wisecaver J."/>
            <person name="Long T.M."/>
            <person name="Aerts A.L."/>
            <person name="Barry K."/>
            <person name="Choi C."/>
            <person name="Clum A."/>
            <person name="Coughlan A.Y."/>
            <person name="Deshpande S."/>
            <person name="Douglass A.P."/>
            <person name="Hanson S.J."/>
            <person name="Klenk H.-P."/>
            <person name="Labutti K."/>
            <person name="Lapidus A."/>
            <person name="Lindquist E."/>
            <person name="Lipzen A."/>
            <person name="Meier-Kolthoff J.P."/>
            <person name="Ohm R.A."/>
            <person name="Otillar R.P."/>
            <person name="Pangilinan J."/>
            <person name="Peng Y."/>
            <person name="Rokas A."/>
            <person name="Rosa C.A."/>
            <person name="Scheuner C."/>
            <person name="Sibirny A.A."/>
            <person name="Slot J.C."/>
            <person name="Stielow J.B."/>
            <person name="Sun H."/>
            <person name="Kurtzman C.P."/>
            <person name="Blackwell M."/>
            <person name="Grigoriev I.V."/>
            <person name="Jeffries T.W."/>
        </authorList>
    </citation>
    <scope>NUCLEOTIDE SEQUENCE [LARGE SCALE GENOMIC DNA]</scope>
    <source>
        <strain evidence="8">NRRL Y-2460</strain>
    </source>
</reference>
<dbReference type="PANTHER" id="PTHR28657:SF5">
    <property type="entry name" value="INDOLEAMINE 2,3-DIOXYGENASE"/>
    <property type="match status" value="1"/>
</dbReference>
<dbReference type="FunFam" id="1.20.58.480:FF:000004">
    <property type="entry name" value="Indoleamine 2,3-dioxygenase subfamily"/>
    <property type="match status" value="1"/>
</dbReference>
<dbReference type="InterPro" id="IPR000898">
    <property type="entry name" value="Indolamine_dOase"/>
</dbReference>
<dbReference type="SUPFAM" id="SSF140959">
    <property type="entry name" value="Indolic compounds 2,3-dioxygenase-like"/>
    <property type="match status" value="1"/>
</dbReference>
<organism evidence="7 8">
    <name type="scientific">Pachysolen tannophilus NRRL Y-2460</name>
    <dbReference type="NCBI Taxonomy" id="669874"/>
    <lineage>
        <taxon>Eukaryota</taxon>
        <taxon>Fungi</taxon>
        <taxon>Dikarya</taxon>
        <taxon>Ascomycota</taxon>
        <taxon>Saccharomycotina</taxon>
        <taxon>Pichiomycetes</taxon>
        <taxon>Pachysolenaceae</taxon>
        <taxon>Pachysolen</taxon>
    </lineage>
</organism>
<dbReference type="GO" id="GO:0034354">
    <property type="term" value="P:'de novo' NAD+ biosynthetic process from L-tryptophan"/>
    <property type="evidence" value="ECO:0007669"/>
    <property type="project" value="EnsemblFungi"/>
</dbReference>
<gene>
    <name evidence="7" type="ORF">PACTADRAFT_83728</name>
</gene>
<proteinExistence type="inferred from homology"/>